<evidence type="ECO:0000256" key="2">
    <source>
        <dbReference type="ARBA" id="ARBA00006024"/>
    </source>
</evidence>
<dbReference type="InterPro" id="IPR006121">
    <property type="entry name" value="HMA_dom"/>
</dbReference>
<dbReference type="InterPro" id="IPR008250">
    <property type="entry name" value="ATPase_P-typ_transduc_dom_A_sf"/>
</dbReference>
<keyword evidence="4 13" id="KW-0812">Transmembrane</keyword>
<dbReference type="GO" id="GO:0005886">
    <property type="term" value="C:plasma membrane"/>
    <property type="evidence" value="ECO:0007669"/>
    <property type="project" value="UniProtKB-SubCell"/>
</dbReference>
<dbReference type="InterPro" id="IPR001757">
    <property type="entry name" value="P_typ_ATPase"/>
</dbReference>
<evidence type="ECO:0000256" key="5">
    <source>
        <dbReference type="ARBA" id="ARBA00022741"/>
    </source>
</evidence>
<comment type="caution">
    <text evidence="15">The sequence shown here is derived from an EMBL/GenBank/DDBJ whole genome shotgun (WGS) entry which is preliminary data.</text>
</comment>
<dbReference type="eggNOG" id="COG2217">
    <property type="taxonomic scope" value="Bacteria"/>
</dbReference>
<keyword evidence="9" id="KW-0406">Ion transport</keyword>
<gene>
    <name evidence="15" type="ORF">J416_09589</name>
</gene>
<dbReference type="InterPro" id="IPR036163">
    <property type="entry name" value="HMA_dom_sf"/>
</dbReference>
<dbReference type="SUPFAM" id="SSF81665">
    <property type="entry name" value="Calcium ATPase, transmembrane domain M"/>
    <property type="match status" value="1"/>
</dbReference>
<dbReference type="PANTHER" id="PTHR48085:SF5">
    <property type="entry name" value="CADMIUM_ZINC-TRANSPORTING ATPASE HMA4-RELATED"/>
    <property type="match status" value="1"/>
</dbReference>
<evidence type="ECO:0000256" key="4">
    <source>
        <dbReference type="ARBA" id="ARBA00022692"/>
    </source>
</evidence>
<dbReference type="Pfam" id="PF00403">
    <property type="entry name" value="HMA"/>
    <property type="match status" value="1"/>
</dbReference>
<evidence type="ECO:0000256" key="12">
    <source>
        <dbReference type="ARBA" id="ARBA00049338"/>
    </source>
</evidence>
<dbReference type="AlphaFoldDB" id="N4WBK2"/>
<name>N4WBK2_9BACI</name>
<dbReference type="InterPro" id="IPR059000">
    <property type="entry name" value="ATPase_P-type_domA"/>
</dbReference>
<dbReference type="GO" id="GO:0005524">
    <property type="term" value="F:ATP binding"/>
    <property type="evidence" value="ECO:0007669"/>
    <property type="project" value="UniProtKB-KW"/>
</dbReference>
<evidence type="ECO:0000256" key="13">
    <source>
        <dbReference type="SAM" id="Phobius"/>
    </source>
</evidence>
<evidence type="ECO:0000313" key="15">
    <source>
        <dbReference type="EMBL" id="ENH96619.1"/>
    </source>
</evidence>
<organism evidence="15 16">
    <name type="scientific">Gracilibacillus halophilus YIM-C55.5</name>
    <dbReference type="NCBI Taxonomy" id="1308866"/>
    <lineage>
        <taxon>Bacteria</taxon>
        <taxon>Bacillati</taxon>
        <taxon>Bacillota</taxon>
        <taxon>Bacilli</taxon>
        <taxon>Bacillales</taxon>
        <taxon>Bacillaceae</taxon>
        <taxon>Gracilibacillus</taxon>
    </lineage>
</organism>
<dbReference type="GO" id="GO:0016887">
    <property type="term" value="F:ATP hydrolysis activity"/>
    <property type="evidence" value="ECO:0007669"/>
    <property type="project" value="InterPro"/>
</dbReference>
<reference evidence="15 16" key="1">
    <citation type="submission" date="2013-03" db="EMBL/GenBank/DDBJ databases">
        <title>Draft genome sequence of Gracibacillus halophilus YIM-C55.5, a moderately halophilic and thermophilic organism from the Xiaochaidamu salt lake.</title>
        <authorList>
            <person name="Sugumar T."/>
            <person name="Polireddy D.R."/>
            <person name="Antony A."/>
            <person name="Madhava Y.R."/>
            <person name="Sivakumar N."/>
        </authorList>
    </citation>
    <scope>NUCLEOTIDE SEQUENCE [LARGE SCALE GENOMIC DNA]</scope>
    <source>
        <strain evidence="15 16">YIM-C55.5</strain>
    </source>
</reference>
<dbReference type="Gene3D" id="3.30.70.100">
    <property type="match status" value="1"/>
</dbReference>
<dbReference type="PATRIC" id="fig|1308866.3.peg.1943"/>
<feature type="transmembrane region" description="Helical" evidence="13">
    <location>
        <begin position="342"/>
        <end position="365"/>
    </location>
</feature>
<keyword evidence="8 13" id="KW-1133">Transmembrane helix</keyword>
<dbReference type="Pfam" id="PF00122">
    <property type="entry name" value="E1-E2_ATPase"/>
    <property type="match status" value="1"/>
</dbReference>
<evidence type="ECO:0000256" key="6">
    <source>
        <dbReference type="ARBA" id="ARBA00022840"/>
    </source>
</evidence>
<evidence type="ECO:0000256" key="11">
    <source>
        <dbReference type="ARBA" id="ARBA00039103"/>
    </source>
</evidence>
<comment type="catalytic activity">
    <reaction evidence="12">
        <text>Cd(2+)(in) + ATP + H2O = Cd(2+)(out) + ADP + phosphate + H(+)</text>
        <dbReference type="Rhea" id="RHEA:12132"/>
        <dbReference type="ChEBI" id="CHEBI:15377"/>
        <dbReference type="ChEBI" id="CHEBI:15378"/>
        <dbReference type="ChEBI" id="CHEBI:30616"/>
        <dbReference type="ChEBI" id="CHEBI:43474"/>
        <dbReference type="ChEBI" id="CHEBI:48775"/>
        <dbReference type="ChEBI" id="CHEBI:456216"/>
        <dbReference type="EC" id="7.2.2.21"/>
    </reaction>
</comment>
<proteinExistence type="inferred from homology"/>
<dbReference type="SUPFAM" id="SSF81653">
    <property type="entry name" value="Calcium ATPase, transduction domain A"/>
    <property type="match status" value="1"/>
</dbReference>
<dbReference type="EMBL" id="APML01000034">
    <property type="protein sequence ID" value="ENH96619.1"/>
    <property type="molecule type" value="Genomic_DNA"/>
</dbReference>
<keyword evidence="6" id="KW-0067">ATP-binding</keyword>
<evidence type="ECO:0000256" key="1">
    <source>
        <dbReference type="ARBA" id="ARBA00004651"/>
    </source>
</evidence>
<feature type="transmembrane region" description="Helical" evidence="13">
    <location>
        <begin position="85"/>
        <end position="103"/>
    </location>
</feature>
<dbReference type="Gene3D" id="2.70.150.10">
    <property type="entry name" value="Calcium-transporting ATPase, cytoplasmic transduction domain A"/>
    <property type="match status" value="1"/>
</dbReference>
<evidence type="ECO:0000256" key="7">
    <source>
        <dbReference type="ARBA" id="ARBA00022967"/>
    </source>
</evidence>
<feature type="domain" description="HMA" evidence="14">
    <location>
        <begin position="3"/>
        <end position="66"/>
    </location>
</feature>
<comment type="similarity">
    <text evidence="2">Belongs to the cation transport ATPase (P-type) (TC 3.A.3) family. Type IB subfamily.</text>
</comment>
<dbReference type="GO" id="GO:0046872">
    <property type="term" value="F:metal ion binding"/>
    <property type="evidence" value="ECO:0007669"/>
    <property type="project" value="InterPro"/>
</dbReference>
<accession>N4WBK2</accession>
<dbReference type="Proteomes" id="UP000012283">
    <property type="component" value="Unassembled WGS sequence"/>
</dbReference>
<comment type="subcellular location">
    <subcellularLocation>
        <location evidence="1">Cell membrane</location>
        <topology evidence="1">Multi-pass membrane protein</topology>
    </subcellularLocation>
</comment>
<sequence>MAEKQIYRLQGLSCTNCAAKFEKNVRDLDTVEDVELNFAAAKLTVHGHPSLEQLEKAGAFDHIQVYPEKQPQKTIPFYRKKDNQLTAVSLLFVVIGYVFLFQFGDHHGLTLASFASAIVIGGFDLMKTGVQNLFRFRFDMKTLMTIAVIGAVLIGEWAEAAVVVFLFALSEALENASMAKARDSIHSLMEVAPNRATIKKDNQFVEMDVDEVNIGDIMVVKPGEKMAMDGEVVDGHSSVNEAAITGESQAVEKTEGQEVFAGSLNEDGALMVRVTKTSDDSTIARIIHLVEEAQTQKAPAQQLIDRFAKYYTPAILIIALVVIFVPPVLFQASWQEWIYNGLAVLVVGCPCALVISTPVAIVTAIGNAARNGVLIKGGAI</sequence>
<dbReference type="STRING" id="1308866.J416_09589"/>
<dbReference type="FunFam" id="2.70.150.10:FF:000002">
    <property type="entry name" value="Copper-transporting ATPase 1, putative"/>
    <property type="match status" value="1"/>
</dbReference>
<feature type="transmembrane region" description="Helical" evidence="13">
    <location>
        <begin position="146"/>
        <end position="169"/>
    </location>
</feature>
<evidence type="ECO:0000256" key="9">
    <source>
        <dbReference type="ARBA" id="ARBA00023065"/>
    </source>
</evidence>
<dbReference type="InterPro" id="IPR027256">
    <property type="entry name" value="P-typ_ATPase_IB"/>
</dbReference>
<dbReference type="SUPFAM" id="SSF55008">
    <property type="entry name" value="HMA, heavy metal-associated domain"/>
    <property type="match status" value="1"/>
</dbReference>
<keyword evidence="9" id="KW-0813">Transport</keyword>
<keyword evidence="3" id="KW-0104">Cadmium</keyword>
<dbReference type="EC" id="7.2.2.21" evidence="11"/>
<evidence type="ECO:0000256" key="10">
    <source>
        <dbReference type="ARBA" id="ARBA00023136"/>
    </source>
</evidence>
<protein>
    <recommendedName>
        <fullName evidence="11">Cd(2+)-exporting ATPase</fullName>
        <ecNumber evidence="11">7.2.2.21</ecNumber>
    </recommendedName>
</protein>
<keyword evidence="5" id="KW-0547">Nucleotide-binding</keyword>
<evidence type="ECO:0000313" key="16">
    <source>
        <dbReference type="Proteomes" id="UP000012283"/>
    </source>
</evidence>
<keyword evidence="16" id="KW-1185">Reference proteome</keyword>
<evidence type="ECO:0000256" key="8">
    <source>
        <dbReference type="ARBA" id="ARBA00022989"/>
    </source>
</evidence>
<dbReference type="PROSITE" id="PS50846">
    <property type="entry name" value="HMA_2"/>
    <property type="match status" value="1"/>
</dbReference>
<dbReference type="GO" id="GO:0008551">
    <property type="term" value="F:P-type cadmium transporter activity"/>
    <property type="evidence" value="ECO:0007669"/>
    <property type="project" value="UniProtKB-EC"/>
</dbReference>
<dbReference type="InterPro" id="IPR051014">
    <property type="entry name" value="Cation_Transport_ATPase_IB"/>
</dbReference>
<evidence type="ECO:0000259" key="14">
    <source>
        <dbReference type="PROSITE" id="PS50846"/>
    </source>
</evidence>
<keyword evidence="7" id="KW-1278">Translocase</keyword>
<dbReference type="PRINTS" id="PR00941">
    <property type="entry name" value="CDATPASE"/>
</dbReference>
<dbReference type="InterPro" id="IPR023298">
    <property type="entry name" value="ATPase_P-typ_TM_dom_sf"/>
</dbReference>
<dbReference type="NCBIfam" id="TIGR01494">
    <property type="entry name" value="ATPase_P-type"/>
    <property type="match status" value="1"/>
</dbReference>
<evidence type="ECO:0000256" key="3">
    <source>
        <dbReference type="ARBA" id="ARBA00022539"/>
    </source>
</evidence>
<feature type="transmembrane region" description="Helical" evidence="13">
    <location>
        <begin position="310"/>
        <end position="330"/>
    </location>
</feature>
<dbReference type="CDD" id="cd00371">
    <property type="entry name" value="HMA"/>
    <property type="match status" value="1"/>
</dbReference>
<dbReference type="PANTHER" id="PTHR48085">
    <property type="entry name" value="CADMIUM/ZINC-TRANSPORTING ATPASE HMA2-RELATED"/>
    <property type="match status" value="1"/>
</dbReference>
<keyword evidence="10 13" id="KW-0472">Membrane</keyword>